<sequence>MSSGRYPRGLPPQCPSTPRRGSNSPISPVAVHSTPSVPNRSRSLDGLLDSEPLQTTTANSEQTPSENAQKSQSCDNNLDKKISDENIHVDKETEKLNDRNSNLSNTSSNKTQNLESSLDDSLDSNDINTKSSDISLHSNSSDNNNKQKRKFVNRCVNKVRSLIKK</sequence>
<protein>
    <submittedName>
        <fullName evidence="2">Uncharacterized protein</fullName>
    </submittedName>
</protein>
<keyword evidence="3" id="KW-1185">Reference proteome</keyword>
<dbReference type="EMBL" id="VTPC01000709">
    <property type="protein sequence ID" value="KAF2904682.1"/>
    <property type="molecule type" value="Genomic_DNA"/>
</dbReference>
<accession>A0A8K0DJL7</accession>
<dbReference type="Proteomes" id="UP000801492">
    <property type="component" value="Unassembled WGS sequence"/>
</dbReference>
<evidence type="ECO:0000313" key="3">
    <source>
        <dbReference type="Proteomes" id="UP000801492"/>
    </source>
</evidence>
<feature type="compositionally biased region" description="Polar residues" evidence="1">
    <location>
        <begin position="52"/>
        <end position="76"/>
    </location>
</feature>
<proteinExistence type="predicted"/>
<reference evidence="2" key="1">
    <citation type="submission" date="2019-08" db="EMBL/GenBank/DDBJ databases">
        <title>The genome of the North American firefly Photinus pyralis.</title>
        <authorList>
            <consortium name="Photinus pyralis genome working group"/>
            <person name="Fallon T.R."/>
            <person name="Sander Lower S.E."/>
            <person name="Weng J.-K."/>
        </authorList>
    </citation>
    <scope>NUCLEOTIDE SEQUENCE</scope>
    <source>
        <strain evidence="2">TRF0915ILg1</strain>
        <tissue evidence="2">Whole body</tissue>
    </source>
</reference>
<gene>
    <name evidence="2" type="ORF">ILUMI_01488</name>
</gene>
<organism evidence="2 3">
    <name type="scientific">Ignelater luminosus</name>
    <name type="common">Cucubano</name>
    <name type="synonym">Pyrophorus luminosus</name>
    <dbReference type="NCBI Taxonomy" id="2038154"/>
    <lineage>
        <taxon>Eukaryota</taxon>
        <taxon>Metazoa</taxon>
        <taxon>Ecdysozoa</taxon>
        <taxon>Arthropoda</taxon>
        <taxon>Hexapoda</taxon>
        <taxon>Insecta</taxon>
        <taxon>Pterygota</taxon>
        <taxon>Neoptera</taxon>
        <taxon>Endopterygota</taxon>
        <taxon>Coleoptera</taxon>
        <taxon>Polyphaga</taxon>
        <taxon>Elateriformia</taxon>
        <taxon>Elateroidea</taxon>
        <taxon>Elateridae</taxon>
        <taxon>Agrypninae</taxon>
        <taxon>Pyrophorini</taxon>
        <taxon>Ignelater</taxon>
    </lineage>
</organism>
<feature type="compositionally biased region" description="Low complexity" evidence="1">
    <location>
        <begin position="100"/>
        <end position="116"/>
    </location>
</feature>
<dbReference type="OrthoDB" id="7356441at2759"/>
<feature type="compositionally biased region" description="Basic and acidic residues" evidence="1">
    <location>
        <begin position="77"/>
        <end position="98"/>
    </location>
</feature>
<dbReference type="AlphaFoldDB" id="A0A8K0DJL7"/>
<feature type="compositionally biased region" description="Low complexity" evidence="1">
    <location>
        <begin position="124"/>
        <end position="144"/>
    </location>
</feature>
<evidence type="ECO:0000313" key="2">
    <source>
        <dbReference type="EMBL" id="KAF2904682.1"/>
    </source>
</evidence>
<feature type="region of interest" description="Disordered" evidence="1">
    <location>
        <begin position="1"/>
        <end position="165"/>
    </location>
</feature>
<name>A0A8K0DJL7_IGNLU</name>
<evidence type="ECO:0000256" key="1">
    <source>
        <dbReference type="SAM" id="MobiDB-lite"/>
    </source>
</evidence>
<comment type="caution">
    <text evidence="2">The sequence shown here is derived from an EMBL/GenBank/DDBJ whole genome shotgun (WGS) entry which is preliminary data.</text>
</comment>